<keyword evidence="2" id="KW-0934">Plastid</keyword>
<dbReference type="GO" id="GO:0009368">
    <property type="term" value="C:endopeptidase Clp complex"/>
    <property type="evidence" value="ECO:0007669"/>
    <property type="project" value="TreeGrafter"/>
</dbReference>
<dbReference type="PANTHER" id="PTHR10381">
    <property type="entry name" value="ATP-DEPENDENT CLP PROTEASE PROTEOLYTIC SUBUNIT"/>
    <property type="match status" value="1"/>
</dbReference>
<evidence type="ECO:0000256" key="2">
    <source>
        <dbReference type="ARBA" id="ARBA00022640"/>
    </source>
</evidence>
<keyword evidence="3" id="KW-0645">Protease</keyword>
<reference evidence="9" key="1">
    <citation type="submission" date="2023-03" db="UniProtKB">
        <authorList>
            <consortium name="EnsemblPlants"/>
        </authorList>
    </citation>
    <scope>IDENTIFICATION</scope>
</reference>
<dbReference type="CDD" id="cd07017">
    <property type="entry name" value="S14_ClpP_2"/>
    <property type="match status" value="1"/>
</dbReference>
<dbReference type="GO" id="GO:0004176">
    <property type="term" value="F:ATP-dependent peptidase activity"/>
    <property type="evidence" value="ECO:0007669"/>
    <property type="project" value="InterPro"/>
</dbReference>
<keyword evidence="4" id="KW-0378">Hydrolase</keyword>
<accession>A0A9I9EH68</accession>
<proteinExistence type="inferred from homology"/>
<keyword evidence="8" id="KW-0472">Membrane</keyword>
<comment type="similarity">
    <text evidence="1 7">Belongs to the peptidase S14 family.</text>
</comment>
<dbReference type="InterPro" id="IPR029045">
    <property type="entry name" value="ClpP/crotonase-like_dom_sf"/>
</dbReference>
<dbReference type="InterPro" id="IPR018215">
    <property type="entry name" value="ClpP_Ser_AS"/>
</dbReference>
<feature type="transmembrane region" description="Helical" evidence="8">
    <location>
        <begin position="37"/>
        <end position="58"/>
    </location>
</feature>
<dbReference type="InterPro" id="IPR001907">
    <property type="entry name" value="ClpP"/>
</dbReference>
<evidence type="ECO:0000256" key="1">
    <source>
        <dbReference type="ARBA" id="ARBA00007039"/>
    </source>
</evidence>
<dbReference type="PRINTS" id="PR00127">
    <property type="entry name" value="CLPPROTEASEP"/>
</dbReference>
<evidence type="ECO:0000313" key="9">
    <source>
        <dbReference type="EnsemblPlants" id="MELO3C033695.2.1"/>
    </source>
</evidence>
<dbReference type="GO" id="GO:0009532">
    <property type="term" value="C:plastid stroma"/>
    <property type="evidence" value="ECO:0007669"/>
    <property type="project" value="UniProtKB-ARBA"/>
</dbReference>
<dbReference type="EnsemblPlants" id="MELO3C033695.2.1">
    <property type="protein sequence ID" value="MELO3C033695.2.1"/>
    <property type="gene ID" value="MELO3C033695.2"/>
</dbReference>
<dbReference type="GO" id="GO:0051117">
    <property type="term" value="F:ATPase binding"/>
    <property type="evidence" value="ECO:0007669"/>
    <property type="project" value="TreeGrafter"/>
</dbReference>
<feature type="transmembrane region" description="Helical" evidence="8">
    <location>
        <begin position="12"/>
        <end position="31"/>
    </location>
</feature>
<dbReference type="InterPro" id="IPR023562">
    <property type="entry name" value="ClpP/TepA"/>
</dbReference>
<dbReference type="Gene3D" id="3.90.226.10">
    <property type="entry name" value="2-enoyl-CoA Hydratase, Chain A, domain 1"/>
    <property type="match status" value="1"/>
</dbReference>
<protein>
    <recommendedName>
        <fullName evidence="7">ATP-dependent Clp protease proteolytic subunit</fullName>
    </recommendedName>
</protein>
<comment type="catalytic activity">
    <reaction evidence="6">
        <text>Hydrolysis of proteins to small peptides in the presence of ATP and magnesium. alpha-casein is the usual test substrate. In the absence of ATP, only oligopeptides shorter than five residues are hydrolyzed (such as succinyl-Leu-Tyr-|-NHMec, and Leu-Tyr-Leu-|-Tyr-Trp, in which cleavage of the -Tyr-|-Leu- and -Tyr-|-Trp bonds also occurs).</text>
        <dbReference type="EC" id="3.4.21.92"/>
    </reaction>
</comment>
<dbReference type="Gramene" id="MELO3C033695.2.1">
    <property type="protein sequence ID" value="MELO3C033695.2.1"/>
    <property type="gene ID" value="MELO3C033695.2"/>
</dbReference>
<dbReference type="Pfam" id="PF00574">
    <property type="entry name" value="CLP_protease"/>
    <property type="match status" value="1"/>
</dbReference>
<keyword evidence="8" id="KW-0812">Transmembrane</keyword>
<dbReference type="PROSITE" id="PS00381">
    <property type="entry name" value="CLP_PROTEASE_SER"/>
    <property type="match status" value="1"/>
</dbReference>
<evidence type="ECO:0000256" key="7">
    <source>
        <dbReference type="RuleBase" id="RU003567"/>
    </source>
</evidence>
<feature type="active site" evidence="6">
    <location>
        <position position="51"/>
    </location>
</feature>
<evidence type="ECO:0000256" key="5">
    <source>
        <dbReference type="ARBA" id="ARBA00022825"/>
    </source>
</evidence>
<evidence type="ECO:0000256" key="8">
    <source>
        <dbReference type="SAM" id="Phobius"/>
    </source>
</evidence>
<evidence type="ECO:0000256" key="6">
    <source>
        <dbReference type="PROSITE-ProRule" id="PRU10085"/>
    </source>
</evidence>
<keyword evidence="8" id="KW-1133">Transmembrane helix</keyword>
<dbReference type="SUPFAM" id="SSF52096">
    <property type="entry name" value="ClpP/crotonase"/>
    <property type="match status" value="1"/>
</dbReference>
<sequence length="74" mass="8138">MVYLGMEDDTKILYLFINSPCGEVIAGVGIYDTMQFVQPHVQTVCMGLAASMGSFILVGGEITKRLAFPHARRQ</sequence>
<keyword evidence="5" id="KW-0720">Serine protease</keyword>
<dbReference type="PANTHER" id="PTHR10381:SF15">
    <property type="entry name" value="CHLOROPLASTIC ATP-DEPENDENT CLP PROTEASE PROTEOLYTIC SUBUNIT 1"/>
    <property type="match status" value="1"/>
</dbReference>
<dbReference type="AlphaFoldDB" id="A0A9I9EH68"/>
<evidence type="ECO:0000256" key="4">
    <source>
        <dbReference type="ARBA" id="ARBA00022801"/>
    </source>
</evidence>
<organism evidence="9">
    <name type="scientific">Cucumis melo</name>
    <name type="common">Muskmelon</name>
    <dbReference type="NCBI Taxonomy" id="3656"/>
    <lineage>
        <taxon>Eukaryota</taxon>
        <taxon>Viridiplantae</taxon>
        <taxon>Streptophyta</taxon>
        <taxon>Embryophyta</taxon>
        <taxon>Tracheophyta</taxon>
        <taxon>Spermatophyta</taxon>
        <taxon>Magnoliopsida</taxon>
        <taxon>eudicotyledons</taxon>
        <taxon>Gunneridae</taxon>
        <taxon>Pentapetalae</taxon>
        <taxon>rosids</taxon>
        <taxon>fabids</taxon>
        <taxon>Cucurbitales</taxon>
        <taxon>Cucurbitaceae</taxon>
        <taxon>Benincaseae</taxon>
        <taxon>Cucumis</taxon>
    </lineage>
</organism>
<name>A0A9I9EH68_CUCME</name>
<dbReference type="GO" id="GO:0006515">
    <property type="term" value="P:protein quality control for misfolded or incompletely synthesized proteins"/>
    <property type="evidence" value="ECO:0007669"/>
    <property type="project" value="TreeGrafter"/>
</dbReference>
<dbReference type="GO" id="GO:0004252">
    <property type="term" value="F:serine-type endopeptidase activity"/>
    <property type="evidence" value="ECO:0007669"/>
    <property type="project" value="InterPro"/>
</dbReference>
<evidence type="ECO:0000256" key="3">
    <source>
        <dbReference type="ARBA" id="ARBA00022670"/>
    </source>
</evidence>